<evidence type="ECO:0000259" key="4">
    <source>
        <dbReference type="PROSITE" id="PS50043"/>
    </source>
</evidence>
<dbReference type="SMART" id="SM00421">
    <property type="entry name" value="HTH_LUXR"/>
    <property type="match status" value="1"/>
</dbReference>
<keyword evidence="3" id="KW-0804">Transcription</keyword>
<evidence type="ECO:0000256" key="3">
    <source>
        <dbReference type="ARBA" id="ARBA00023163"/>
    </source>
</evidence>
<dbReference type="PANTHER" id="PTHR44688">
    <property type="entry name" value="DNA-BINDING TRANSCRIPTIONAL ACTIVATOR DEVR_DOSR"/>
    <property type="match status" value="1"/>
</dbReference>
<keyword evidence="2" id="KW-0238">DNA-binding</keyword>
<reference evidence="5 6" key="1">
    <citation type="submission" date="2023-05" db="EMBL/GenBank/DDBJ databases">
        <title>Gordonibacter KGMB12511T sp. nov., isolated from faeces of healthy Korean.</title>
        <authorList>
            <person name="Kim H.S."/>
            <person name="Kim J.-S."/>
            <person name="Suh M.K."/>
            <person name="Eom M.K."/>
            <person name="Do H.E."/>
            <person name="Lee J.-S."/>
        </authorList>
    </citation>
    <scope>NUCLEOTIDE SEQUENCE [LARGE SCALE GENOMIC DNA]</scope>
    <source>
        <strain evidence="5 6">KGMB12511</strain>
    </source>
</reference>
<dbReference type="Gene3D" id="1.10.10.10">
    <property type="entry name" value="Winged helix-like DNA-binding domain superfamily/Winged helix DNA-binding domain"/>
    <property type="match status" value="1"/>
</dbReference>
<dbReference type="Pfam" id="PF00196">
    <property type="entry name" value="GerE"/>
    <property type="match status" value="1"/>
</dbReference>
<organism evidence="5 6">
    <name type="scientific">Gordonibacter faecis</name>
    <dbReference type="NCBI Taxonomy" id="3047475"/>
    <lineage>
        <taxon>Bacteria</taxon>
        <taxon>Bacillati</taxon>
        <taxon>Actinomycetota</taxon>
        <taxon>Coriobacteriia</taxon>
        <taxon>Eggerthellales</taxon>
        <taxon>Eggerthellaceae</taxon>
        <taxon>Gordonibacter</taxon>
    </lineage>
</organism>
<keyword evidence="1" id="KW-0805">Transcription regulation</keyword>
<dbReference type="Proteomes" id="UP001232750">
    <property type="component" value="Unassembled WGS sequence"/>
</dbReference>
<dbReference type="CDD" id="cd06170">
    <property type="entry name" value="LuxR_C_like"/>
    <property type="match status" value="1"/>
</dbReference>
<sequence>MEEKVFERDWRFMLDAVLRINSVESVELLEKEALECLCLLIPCTQGTIFVAEESGGTIPHYGRPYAVGMEALFFDEFLNGDYNSDPIFTGTNIPCQTETFRDGDLLPEEYRVQTRLYREIYAKQGIHYALRSYLVHNARMVGNISLFNSKEAGEFSSKDVFIQTTLAPHIALKLGTLLALEDPQRSLRTAQQEKAIDGFGLTGREREIVLMIASDVDDREIADTLCISMGTLKKHIYNAYKKMRVNNRVQLYSLVNVHE</sequence>
<dbReference type="PRINTS" id="PR00038">
    <property type="entry name" value="HTHLUXR"/>
</dbReference>
<keyword evidence="6" id="KW-1185">Reference proteome</keyword>
<dbReference type="InterPro" id="IPR016032">
    <property type="entry name" value="Sig_transdc_resp-reg_C-effctor"/>
</dbReference>
<dbReference type="PROSITE" id="PS50043">
    <property type="entry name" value="HTH_LUXR_2"/>
    <property type="match status" value="1"/>
</dbReference>
<feature type="domain" description="HTH luxR-type" evidence="4">
    <location>
        <begin position="194"/>
        <end position="259"/>
    </location>
</feature>
<evidence type="ECO:0000313" key="6">
    <source>
        <dbReference type="Proteomes" id="UP001232750"/>
    </source>
</evidence>
<proteinExistence type="predicted"/>
<evidence type="ECO:0000313" key="5">
    <source>
        <dbReference type="EMBL" id="MDJ1650502.1"/>
    </source>
</evidence>
<dbReference type="InterPro" id="IPR036388">
    <property type="entry name" value="WH-like_DNA-bd_sf"/>
</dbReference>
<dbReference type="SUPFAM" id="SSF46894">
    <property type="entry name" value="C-terminal effector domain of the bipartite response regulators"/>
    <property type="match status" value="1"/>
</dbReference>
<evidence type="ECO:0000256" key="2">
    <source>
        <dbReference type="ARBA" id="ARBA00023125"/>
    </source>
</evidence>
<comment type="caution">
    <text evidence="5">The sequence shown here is derived from an EMBL/GenBank/DDBJ whole genome shotgun (WGS) entry which is preliminary data.</text>
</comment>
<name>A0ABT7DLU2_9ACTN</name>
<dbReference type="SUPFAM" id="SSF55781">
    <property type="entry name" value="GAF domain-like"/>
    <property type="match status" value="1"/>
</dbReference>
<dbReference type="RefSeq" id="WP_283831852.1">
    <property type="nucleotide sequence ID" value="NZ_JASJEU010000013.1"/>
</dbReference>
<evidence type="ECO:0000256" key="1">
    <source>
        <dbReference type="ARBA" id="ARBA00023015"/>
    </source>
</evidence>
<gene>
    <name evidence="5" type="ORF">QNJ86_06795</name>
</gene>
<protein>
    <submittedName>
        <fullName evidence="5">Helix-turn-helix transcriptional regulator</fullName>
    </submittedName>
</protein>
<accession>A0ABT7DLU2</accession>
<dbReference type="InterPro" id="IPR000792">
    <property type="entry name" value="Tscrpt_reg_LuxR_C"/>
</dbReference>
<dbReference type="PANTHER" id="PTHR44688:SF16">
    <property type="entry name" value="DNA-BINDING TRANSCRIPTIONAL ACTIVATOR DEVR_DOSR"/>
    <property type="match status" value="1"/>
</dbReference>
<dbReference type="EMBL" id="JASJEU010000013">
    <property type="protein sequence ID" value="MDJ1650502.1"/>
    <property type="molecule type" value="Genomic_DNA"/>
</dbReference>